<dbReference type="EMBL" id="GIFC01004758">
    <property type="protein sequence ID" value="MXU86841.1"/>
    <property type="molecule type" value="Transcribed_RNA"/>
</dbReference>
<accession>A0A6B0U8W1</accession>
<evidence type="ECO:0000256" key="1">
    <source>
        <dbReference type="SAM" id="SignalP"/>
    </source>
</evidence>
<proteinExistence type="predicted"/>
<feature type="signal peptide" evidence="1">
    <location>
        <begin position="1"/>
        <end position="24"/>
    </location>
</feature>
<keyword evidence="1" id="KW-0732">Signal</keyword>
<name>A0A6B0U8W1_IXORI</name>
<evidence type="ECO:0000313" key="2">
    <source>
        <dbReference type="EMBL" id="MXU86841.1"/>
    </source>
</evidence>
<dbReference type="AlphaFoldDB" id="A0A6B0U8W1"/>
<feature type="chain" id="PRO_5025467504" evidence="1">
    <location>
        <begin position="25"/>
        <end position="93"/>
    </location>
</feature>
<sequence>MWKLKCNYLFLVIIMCGRKHLLHSLNVSYDTKQIAKSLWLFNSRSSQHCRGKCTSLQSRHKGFDNFMSTLFDPMRERRINCSINKRLLPEFQR</sequence>
<protein>
    <submittedName>
        <fullName evidence="2">Putative secreted protein</fullName>
    </submittedName>
</protein>
<organism evidence="2">
    <name type="scientific">Ixodes ricinus</name>
    <name type="common">Common tick</name>
    <name type="synonym">Acarus ricinus</name>
    <dbReference type="NCBI Taxonomy" id="34613"/>
    <lineage>
        <taxon>Eukaryota</taxon>
        <taxon>Metazoa</taxon>
        <taxon>Ecdysozoa</taxon>
        <taxon>Arthropoda</taxon>
        <taxon>Chelicerata</taxon>
        <taxon>Arachnida</taxon>
        <taxon>Acari</taxon>
        <taxon>Parasitiformes</taxon>
        <taxon>Ixodida</taxon>
        <taxon>Ixodoidea</taxon>
        <taxon>Ixodidae</taxon>
        <taxon>Ixodinae</taxon>
        <taxon>Ixodes</taxon>
    </lineage>
</organism>
<reference evidence="2" key="1">
    <citation type="submission" date="2019-12" db="EMBL/GenBank/DDBJ databases">
        <title>An insight into the sialome of adult female Ixodes ricinus ticks feeding for 6 days.</title>
        <authorList>
            <person name="Perner J."/>
            <person name="Ribeiro J.M.C."/>
        </authorList>
    </citation>
    <scope>NUCLEOTIDE SEQUENCE</scope>
    <source>
        <strain evidence="2">Semi-engorged</strain>
        <tissue evidence="2">Salivary glands</tissue>
    </source>
</reference>